<comment type="caution">
    <text evidence="1">The sequence shown here is derived from an EMBL/GenBank/DDBJ whole genome shotgun (WGS) entry which is preliminary data.</text>
</comment>
<sequence length="216" mass="22426">MVQVRVGADDYREFRAAAGRAGVDVEQWLAGAGREKARATATDLDGIWQDVCAELDNPVLLEARVLSSLRATRPLAIVEGVLLLEAPDRHARDLVEIRLRVAVEKVLSRRLRCPVQVAITVAGAVEGFSRAATSAAVTSAAATSAPVDAAVTPVTATSAAMDAIVAATSAAVDAATAAAARQRPDLTAAYAELIAQPDVARRLAEVLVAAGQLRPS</sequence>
<dbReference type="EMBL" id="BOMS01000094">
    <property type="protein sequence ID" value="GIE70006.1"/>
    <property type="molecule type" value="Genomic_DNA"/>
</dbReference>
<organism evidence="1 2">
    <name type="scientific">Actinoplanes palleronii</name>
    <dbReference type="NCBI Taxonomy" id="113570"/>
    <lineage>
        <taxon>Bacteria</taxon>
        <taxon>Bacillati</taxon>
        <taxon>Actinomycetota</taxon>
        <taxon>Actinomycetes</taxon>
        <taxon>Micromonosporales</taxon>
        <taxon>Micromonosporaceae</taxon>
        <taxon>Actinoplanes</taxon>
    </lineage>
</organism>
<gene>
    <name evidence="1" type="ORF">Apa02nite_061140</name>
</gene>
<reference evidence="1 2" key="1">
    <citation type="submission" date="2021-01" db="EMBL/GenBank/DDBJ databases">
        <title>Whole genome shotgun sequence of Actinoplanes palleronii NBRC 14916.</title>
        <authorList>
            <person name="Komaki H."/>
            <person name="Tamura T."/>
        </authorList>
    </citation>
    <scope>NUCLEOTIDE SEQUENCE [LARGE SCALE GENOMIC DNA]</scope>
    <source>
        <strain evidence="1 2">NBRC 14916</strain>
    </source>
</reference>
<evidence type="ECO:0008006" key="3">
    <source>
        <dbReference type="Google" id="ProtNLM"/>
    </source>
</evidence>
<protein>
    <recommendedName>
        <fullName evidence="3">DUF721 domain-containing protein</fullName>
    </recommendedName>
</protein>
<dbReference type="Proteomes" id="UP000624709">
    <property type="component" value="Unassembled WGS sequence"/>
</dbReference>
<evidence type="ECO:0000313" key="2">
    <source>
        <dbReference type="Proteomes" id="UP000624709"/>
    </source>
</evidence>
<proteinExistence type="predicted"/>
<keyword evidence="2" id="KW-1185">Reference proteome</keyword>
<evidence type="ECO:0000313" key="1">
    <source>
        <dbReference type="EMBL" id="GIE70006.1"/>
    </source>
</evidence>
<accession>A0ABQ4BH46</accession>
<name>A0ABQ4BH46_9ACTN</name>
<dbReference type="RefSeq" id="WP_203828102.1">
    <property type="nucleotide sequence ID" value="NZ_BAAATY010000025.1"/>
</dbReference>